<keyword evidence="1" id="KW-0472">Membrane</keyword>
<proteinExistence type="predicted"/>
<dbReference type="eggNOG" id="ENOG5033MXF">
    <property type="taxonomic scope" value="Bacteria"/>
</dbReference>
<feature type="transmembrane region" description="Helical" evidence="1">
    <location>
        <begin position="168"/>
        <end position="191"/>
    </location>
</feature>
<dbReference type="AlphaFoldDB" id="H8KY60"/>
<accession>H8KY60</accession>
<dbReference type="Pfam" id="PF18175">
    <property type="entry name" value="HU-CCDC81_bac_2"/>
    <property type="match status" value="1"/>
</dbReference>
<dbReference type="OrthoDB" id="653949at2"/>
<dbReference type="EMBL" id="CP003349">
    <property type="protein sequence ID" value="AFD05798.1"/>
    <property type="molecule type" value="Genomic_DNA"/>
</dbReference>
<evidence type="ECO:0000259" key="3">
    <source>
        <dbReference type="Pfam" id="PF18175"/>
    </source>
</evidence>
<feature type="domain" description="CCDC81-like prokaryotic HU" evidence="3">
    <location>
        <begin position="60"/>
        <end position="129"/>
    </location>
</feature>
<feature type="domain" description="CCDC81-like prokaryotic HU" evidence="2">
    <location>
        <begin position="1"/>
        <end position="59"/>
    </location>
</feature>
<dbReference type="HOGENOM" id="CLU_1395487_0_0_10"/>
<dbReference type="RefSeq" id="WP_014679026.1">
    <property type="nucleotide sequence ID" value="NC_017770.1"/>
</dbReference>
<evidence type="ECO:0000259" key="2">
    <source>
        <dbReference type="Pfam" id="PF18174"/>
    </source>
</evidence>
<protein>
    <recommendedName>
        <fullName evidence="6">CCDC81-like prokaryotic HU domain-containing protein</fullName>
    </recommendedName>
</protein>
<organism evidence="4 5">
    <name type="scientific">Solitalea canadensis (strain ATCC 29591 / DSM 3403 / JCM 21819 / LMG 8368 / NBRC 15130 / NCIMB 12057 / USAM 9D)</name>
    <name type="common">Flexibacter canadensis</name>
    <dbReference type="NCBI Taxonomy" id="929556"/>
    <lineage>
        <taxon>Bacteria</taxon>
        <taxon>Pseudomonadati</taxon>
        <taxon>Bacteroidota</taxon>
        <taxon>Sphingobacteriia</taxon>
        <taxon>Sphingobacteriales</taxon>
        <taxon>Sphingobacteriaceae</taxon>
        <taxon>Solitalea</taxon>
    </lineage>
</organism>
<evidence type="ECO:0000256" key="1">
    <source>
        <dbReference type="SAM" id="Phobius"/>
    </source>
</evidence>
<dbReference type="InterPro" id="IPR041268">
    <property type="entry name" value="HU-CCDC81_bac_2"/>
</dbReference>
<dbReference type="Pfam" id="PF18174">
    <property type="entry name" value="HU-CCDC81_bac_1"/>
    <property type="match status" value="1"/>
</dbReference>
<reference evidence="4" key="1">
    <citation type="submission" date="2012-02" db="EMBL/GenBank/DDBJ databases">
        <title>The complete genome of Solitalea canadensis DSM 3403.</title>
        <authorList>
            <consortium name="US DOE Joint Genome Institute (JGI-PGF)"/>
            <person name="Lucas S."/>
            <person name="Copeland A."/>
            <person name="Lapidus A."/>
            <person name="Glavina del Rio T."/>
            <person name="Dalin E."/>
            <person name="Tice H."/>
            <person name="Bruce D."/>
            <person name="Goodwin L."/>
            <person name="Pitluck S."/>
            <person name="Peters L."/>
            <person name="Ovchinnikova G."/>
            <person name="Lu M."/>
            <person name="Kyrpides N."/>
            <person name="Mavromatis K."/>
            <person name="Ivanova N."/>
            <person name="Brettin T."/>
            <person name="Detter J.C."/>
            <person name="Han C."/>
            <person name="Larimer F."/>
            <person name="Land M."/>
            <person name="Hauser L."/>
            <person name="Markowitz V."/>
            <person name="Cheng J.-F."/>
            <person name="Hugenholtz P."/>
            <person name="Woyke T."/>
            <person name="Wu D."/>
            <person name="Spring S."/>
            <person name="Schroeder M."/>
            <person name="Kopitz M."/>
            <person name="Brambilla E."/>
            <person name="Klenk H.-P."/>
            <person name="Eisen J.A."/>
        </authorList>
    </citation>
    <scope>NUCLEOTIDE SEQUENCE</scope>
    <source>
        <strain evidence="4">DSM 3403</strain>
    </source>
</reference>
<evidence type="ECO:0000313" key="4">
    <source>
        <dbReference type="EMBL" id="AFD05798.1"/>
    </source>
</evidence>
<dbReference type="STRING" id="929556.Solca_0673"/>
<name>H8KY60_SOLCM</name>
<dbReference type="KEGG" id="scn:Solca_0673"/>
<dbReference type="Proteomes" id="UP000007590">
    <property type="component" value="Chromosome"/>
</dbReference>
<keyword evidence="1" id="KW-0812">Transmembrane</keyword>
<sequence>MTEITKHIITLLERNNEVTIPSVGGLYLSKTETKYHYDNTTFYPSNVSVTFNPHRLSDDGLLRNEIALGENLSTHMAEYELQKFIIKVKQELSRNHEFDLPGIGKLVSDQMANITFKTIDGFVLNKDNYGLSEITSRPVDPHKGSLATERRISSAAPVEKQERNVWKWLLISLGIIIILSLILLLGVQYYLQNVQ</sequence>
<keyword evidence="1" id="KW-1133">Transmembrane helix</keyword>
<evidence type="ECO:0008006" key="6">
    <source>
        <dbReference type="Google" id="ProtNLM"/>
    </source>
</evidence>
<keyword evidence="5" id="KW-1185">Reference proteome</keyword>
<evidence type="ECO:0000313" key="5">
    <source>
        <dbReference type="Proteomes" id="UP000007590"/>
    </source>
</evidence>
<dbReference type="InterPro" id="IPR040495">
    <property type="entry name" value="HU-CCDC81_bac_1"/>
</dbReference>
<gene>
    <name evidence="4" type="ordered locus">Solca_0673</name>
</gene>